<feature type="signal peptide" evidence="2">
    <location>
        <begin position="1"/>
        <end position="39"/>
    </location>
</feature>
<dbReference type="InterPro" id="IPR022262">
    <property type="entry name" value="Lipoprot_put"/>
</dbReference>
<evidence type="ECO:0000313" key="4">
    <source>
        <dbReference type="Proteomes" id="UP000671845"/>
    </source>
</evidence>
<name>A0ABX7WL51_9GAMM</name>
<organism evidence="3 4">
    <name type="scientific">Halomonas sulfidivorans</name>
    <dbReference type="NCBI Taxonomy" id="2733488"/>
    <lineage>
        <taxon>Bacteria</taxon>
        <taxon>Pseudomonadati</taxon>
        <taxon>Pseudomonadota</taxon>
        <taxon>Gammaproteobacteria</taxon>
        <taxon>Oceanospirillales</taxon>
        <taxon>Halomonadaceae</taxon>
        <taxon>Halomonas</taxon>
    </lineage>
</organism>
<protein>
    <submittedName>
        <fullName evidence="3">TIGR03751 family conjugal transfer lipoprotein</fullName>
    </submittedName>
</protein>
<feature type="chain" id="PRO_5045148028" evidence="2">
    <location>
        <begin position="40"/>
        <end position="177"/>
    </location>
</feature>
<evidence type="ECO:0000313" key="3">
    <source>
        <dbReference type="EMBL" id="QTP61135.1"/>
    </source>
</evidence>
<gene>
    <name evidence="3" type="ORF">HNO53_05210</name>
</gene>
<proteinExistence type="predicted"/>
<sequence>MSSICRSGVNRAARSAAKSSARPLAALMTILLVAGCATSQEELMPVGDTTMMEIWQHQAGHSTGERRLLDVRSELRRPLDSPELVSVQLRYSRDASNEIYSQFRRLPNPDLVMYVFPHLAGTEQVPVPGYSTVFPLYQRTQYAMPGESARPTAALGEGKGEVPGEGLSEGPSERRAH</sequence>
<dbReference type="NCBIfam" id="TIGR03751">
    <property type="entry name" value="conj_TIGR03751"/>
    <property type="match status" value="1"/>
</dbReference>
<reference evidence="3 4" key="1">
    <citation type="journal article" date="2021" name="Front. Microbiol.">
        <title>Aerobic Denitrification and Heterotrophic Sulfur Oxidation in the Genus Halomonas Revealed by Six Novel Species Characterizations and Genome-Based Analysis.</title>
        <authorList>
            <person name="Wang L."/>
            <person name="Shao Z."/>
        </authorList>
    </citation>
    <scope>NUCLEOTIDE SEQUENCE [LARGE SCALE GENOMIC DNA]</scope>
    <source>
        <strain evidence="3 4">MCCC 1A13718</strain>
    </source>
</reference>
<accession>A0ABX7WL51</accession>
<dbReference type="Proteomes" id="UP000671845">
    <property type="component" value="Chromosome"/>
</dbReference>
<evidence type="ECO:0000256" key="1">
    <source>
        <dbReference type="SAM" id="MobiDB-lite"/>
    </source>
</evidence>
<keyword evidence="3" id="KW-0449">Lipoprotein</keyword>
<dbReference type="EMBL" id="CP053383">
    <property type="protein sequence ID" value="QTP61135.1"/>
    <property type="molecule type" value="Genomic_DNA"/>
</dbReference>
<feature type="region of interest" description="Disordered" evidence="1">
    <location>
        <begin position="147"/>
        <end position="177"/>
    </location>
</feature>
<evidence type="ECO:0000256" key="2">
    <source>
        <dbReference type="SAM" id="SignalP"/>
    </source>
</evidence>
<keyword evidence="4" id="KW-1185">Reference proteome</keyword>
<keyword evidence="2" id="KW-0732">Signal</keyword>